<sequence>MTAPSDKTRGIKANNELGGSRAGKSNRWSSGPPQMNRASKSPQESSSATSGTAKNSQATGSAISMSASASALAPATRSFSAITAGNSNGKGNAATGINGGSGAGTLRGRAQIQEAPAGSALAASRGLIEGEEPDQVEAMHQRLLFIMSFLVGSQVKVETRGGQSYVGVLDSINPNDAQSVVLRYAYVQDSSKATPPVDTLVVTGSDCLSISGAAAFAEHSAKKSSRTGFKTDADISRMGSQIAARELHRWVPDESVELGGLESGLEHPATGGQSWDQFATNEQLFGLTTDFDEEIYTTKLDRTRADYKEREREAIRIAQEIQSTPFANSHVAEERQEVAGDDSGTMDEEDRYGAVLRPSGAPGKYVPPYLRGKADAAPAAKQPALSKAESTESTEAPQSQPQSQSQSQRSSASPAASAAQANASAAPNNAVAAAALAKLNIVMTGHSSLQKPSDAVATTTTTTTATATAMGPGTPGSASRNAVSPSLAGDPAITALSKPSNIGSGGKLANLRGLKHRTDAAALNKPMADITEKLNSERERIQQHKMALRQTRMSELKEFQKSFKLHTPMPEDLAEIIGVKKKQSLQRSDSESSTSSGNTAP</sequence>
<dbReference type="EMBL" id="JANBPG010000107">
    <property type="protein sequence ID" value="KAJ1900043.1"/>
    <property type="molecule type" value="Genomic_DNA"/>
</dbReference>
<keyword evidence="2" id="KW-1185">Reference proteome</keyword>
<dbReference type="Proteomes" id="UP001150581">
    <property type="component" value="Unassembled WGS sequence"/>
</dbReference>
<comment type="caution">
    <text evidence="1">The sequence shown here is derived from an EMBL/GenBank/DDBJ whole genome shotgun (WGS) entry which is preliminary data.</text>
</comment>
<evidence type="ECO:0000313" key="1">
    <source>
        <dbReference type="EMBL" id="KAJ1900043.1"/>
    </source>
</evidence>
<reference evidence="1" key="1">
    <citation type="submission" date="2022-07" db="EMBL/GenBank/DDBJ databases">
        <title>Phylogenomic reconstructions and comparative analyses of Kickxellomycotina fungi.</title>
        <authorList>
            <person name="Reynolds N.K."/>
            <person name="Stajich J.E."/>
            <person name="Barry K."/>
            <person name="Grigoriev I.V."/>
            <person name="Crous P."/>
            <person name="Smith M.E."/>
        </authorList>
    </citation>
    <scope>NUCLEOTIDE SEQUENCE</scope>
    <source>
        <strain evidence="1">Benny 63K</strain>
    </source>
</reference>
<proteinExistence type="predicted"/>
<gene>
    <name evidence="1" type="primary">PBP1_2</name>
    <name evidence="1" type="ORF">LPJ66_001732</name>
</gene>
<accession>A0ACC1ISQ4</accession>
<evidence type="ECO:0000313" key="2">
    <source>
        <dbReference type="Proteomes" id="UP001150581"/>
    </source>
</evidence>
<organism evidence="1 2">
    <name type="scientific">Kickxella alabastrina</name>
    <dbReference type="NCBI Taxonomy" id="61397"/>
    <lineage>
        <taxon>Eukaryota</taxon>
        <taxon>Fungi</taxon>
        <taxon>Fungi incertae sedis</taxon>
        <taxon>Zoopagomycota</taxon>
        <taxon>Kickxellomycotina</taxon>
        <taxon>Kickxellomycetes</taxon>
        <taxon>Kickxellales</taxon>
        <taxon>Kickxellaceae</taxon>
        <taxon>Kickxella</taxon>
    </lineage>
</organism>
<name>A0ACC1ISQ4_9FUNG</name>
<feature type="non-terminal residue" evidence="1">
    <location>
        <position position="601"/>
    </location>
</feature>
<protein>
    <submittedName>
        <fullName evidence="1">Poly(A)-binding protein binding protein</fullName>
    </submittedName>
</protein>